<feature type="signal peptide" evidence="1">
    <location>
        <begin position="1"/>
        <end position="19"/>
    </location>
</feature>
<reference evidence="2" key="1">
    <citation type="submission" date="2017-01" db="EMBL/GenBank/DDBJ databases">
        <title>A deep insight into the sialotranscriptome of adult male and female Cluex tarsalis mosquitoes.</title>
        <authorList>
            <person name="Ribeiro J.M."/>
            <person name="Moreira F."/>
            <person name="Bernard K.A."/>
            <person name="Calvo E."/>
        </authorList>
    </citation>
    <scope>NUCLEOTIDE SEQUENCE</scope>
    <source>
        <strain evidence="2">Kern County</strain>
        <tissue evidence="2">Salivary glands</tissue>
    </source>
</reference>
<evidence type="ECO:0000256" key="1">
    <source>
        <dbReference type="SAM" id="SignalP"/>
    </source>
</evidence>
<evidence type="ECO:0000313" key="2">
    <source>
        <dbReference type="EMBL" id="JAV28307.1"/>
    </source>
</evidence>
<dbReference type="AlphaFoldDB" id="A0A1Q3FL50"/>
<sequence length="117" mass="11742">MSLKLFALVVLAALAFAKAQSPADSVAAAAPPTFEDLVNQQAAKVQYVVQLLVDKSVAPPEQKEAVQLAAAEQVAACVAAAEVNPNLGAFYACTGRVIKQASDALSAASSGASGNGV</sequence>
<keyword evidence="1" id="KW-0732">Signal</keyword>
<organism evidence="2">
    <name type="scientific">Culex tarsalis</name>
    <name type="common">Encephalitis mosquito</name>
    <dbReference type="NCBI Taxonomy" id="7177"/>
    <lineage>
        <taxon>Eukaryota</taxon>
        <taxon>Metazoa</taxon>
        <taxon>Ecdysozoa</taxon>
        <taxon>Arthropoda</taxon>
        <taxon>Hexapoda</taxon>
        <taxon>Insecta</taxon>
        <taxon>Pterygota</taxon>
        <taxon>Neoptera</taxon>
        <taxon>Endopterygota</taxon>
        <taxon>Diptera</taxon>
        <taxon>Nematocera</taxon>
        <taxon>Culicoidea</taxon>
        <taxon>Culicidae</taxon>
        <taxon>Culicinae</taxon>
        <taxon>Culicini</taxon>
        <taxon>Culex</taxon>
        <taxon>Culex</taxon>
    </lineage>
</organism>
<feature type="chain" id="PRO_5010282789" evidence="1">
    <location>
        <begin position="20"/>
        <end position="117"/>
    </location>
</feature>
<dbReference type="EMBL" id="GFDL01006738">
    <property type="protein sequence ID" value="JAV28307.1"/>
    <property type="molecule type" value="Transcribed_RNA"/>
</dbReference>
<protein>
    <submittedName>
        <fullName evidence="2">Putative conserved secreted protein</fullName>
    </submittedName>
</protein>
<name>A0A1Q3FL50_CULTA</name>
<accession>A0A1Q3FL50</accession>
<proteinExistence type="predicted"/>